<feature type="transmembrane region" description="Helical" evidence="1">
    <location>
        <begin position="16"/>
        <end position="36"/>
    </location>
</feature>
<dbReference type="KEGG" id="adu:107496100"/>
<keyword evidence="1" id="KW-0472">Membrane</keyword>
<feature type="transmembrane region" description="Helical" evidence="1">
    <location>
        <begin position="48"/>
        <end position="66"/>
    </location>
</feature>
<dbReference type="PANTHER" id="PTHR34947:SF3">
    <property type="entry name" value="TRANSMEMBRANE PROTEIN"/>
    <property type="match status" value="1"/>
</dbReference>
<proteinExistence type="predicted"/>
<evidence type="ECO:0000313" key="3">
    <source>
        <dbReference type="RefSeq" id="XP_015972784.1"/>
    </source>
</evidence>
<name>A0A6P4DRV1_ARADU</name>
<dbReference type="RefSeq" id="XP_015972784.1">
    <property type="nucleotide sequence ID" value="XM_016117298.3"/>
</dbReference>
<accession>A0A6P4DRV1</accession>
<evidence type="ECO:0000313" key="2">
    <source>
        <dbReference type="Proteomes" id="UP000515211"/>
    </source>
</evidence>
<protein>
    <submittedName>
        <fullName evidence="3">Uncharacterized protein LOC107496100</fullName>
    </submittedName>
</protein>
<dbReference type="PANTHER" id="PTHR34947">
    <property type="entry name" value="TRANSMEMBRANE PROTEIN"/>
    <property type="match status" value="1"/>
</dbReference>
<reference evidence="3" key="2">
    <citation type="submission" date="2025-08" db="UniProtKB">
        <authorList>
            <consortium name="RefSeq"/>
        </authorList>
    </citation>
    <scope>IDENTIFICATION</scope>
    <source>
        <tissue evidence="3">Whole plant</tissue>
    </source>
</reference>
<dbReference type="OrthoDB" id="1727102at2759"/>
<evidence type="ECO:0000256" key="1">
    <source>
        <dbReference type="SAM" id="Phobius"/>
    </source>
</evidence>
<dbReference type="GeneID" id="107496100"/>
<organism evidence="2 3">
    <name type="scientific">Arachis duranensis</name>
    <name type="common">Wild peanut</name>
    <dbReference type="NCBI Taxonomy" id="130453"/>
    <lineage>
        <taxon>Eukaryota</taxon>
        <taxon>Viridiplantae</taxon>
        <taxon>Streptophyta</taxon>
        <taxon>Embryophyta</taxon>
        <taxon>Tracheophyta</taxon>
        <taxon>Spermatophyta</taxon>
        <taxon>Magnoliopsida</taxon>
        <taxon>eudicotyledons</taxon>
        <taxon>Gunneridae</taxon>
        <taxon>Pentapetalae</taxon>
        <taxon>rosids</taxon>
        <taxon>fabids</taxon>
        <taxon>Fabales</taxon>
        <taxon>Fabaceae</taxon>
        <taxon>Papilionoideae</taxon>
        <taxon>50 kb inversion clade</taxon>
        <taxon>dalbergioids sensu lato</taxon>
        <taxon>Dalbergieae</taxon>
        <taxon>Pterocarpus clade</taxon>
        <taxon>Arachis</taxon>
    </lineage>
</organism>
<keyword evidence="1" id="KW-1133">Transmembrane helix</keyword>
<keyword evidence="1" id="KW-0812">Transmembrane</keyword>
<reference evidence="2" key="1">
    <citation type="journal article" date="2016" name="Nat. Genet.">
        <title>The genome sequences of Arachis duranensis and Arachis ipaensis, the diploid ancestors of cultivated peanut.</title>
        <authorList>
            <person name="Bertioli D.J."/>
            <person name="Cannon S.B."/>
            <person name="Froenicke L."/>
            <person name="Huang G."/>
            <person name="Farmer A.D."/>
            <person name="Cannon E.K."/>
            <person name="Liu X."/>
            <person name="Gao D."/>
            <person name="Clevenger J."/>
            <person name="Dash S."/>
            <person name="Ren L."/>
            <person name="Moretzsohn M.C."/>
            <person name="Shirasawa K."/>
            <person name="Huang W."/>
            <person name="Vidigal B."/>
            <person name="Abernathy B."/>
            <person name="Chu Y."/>
            <person name="Niederhuth C.E."/>
            <person name="Umale P."/>
            <person name="Araujo A.C."/>
            <person name="Kozik A."/>
            <person name="Kim K.D."/>
            <person name="Burow M.D."/>
            <person name="Varshney R.K."/>
            <person name="Wang X."/>
            <person name="Zhang X."/>
            <person name="Barkley N."/>
            <person name="Guimaraes P.M."/>
            <person name="Isobe S."/>
            <person name="Guo B."/>
            <person name="Liao B."/>
            <person name="Stalker H.T."/>
            <person name="Schmitz R.J."/>
            <person name="Scheffler B.E."/>
            <person name="Leal-Bertioli S.C."/>
            <person name="Xun X."/>
            <person name="Jackson S.A."/>
            <person name="Michelmore R."/>
            <person name="Ozias-Akins P."/>
        </authorList>
    </citation>
    <scope>NUCLEOTIDE SEQUENCE [LARGE SCALE GENOMIC DNA]</scope>
    <source>
        <strain evidence="2">cv. V14167</strain>
    </source>
</reference>
<gene>
    <name evidence="3" type="primary">LOC107496100</name>
</gene>
<dbReference type="AlphaFoldDB" id="A0A6P4DRV1"/>
<dbReference type="Proteomes" id="UP000515211">
    <property type="component" value="Chromosome 7"/>
</dbReference>
<sequence length="169" mass="19378">MEYPNPRGKIMMMKPLLSFCLVSLLLSLLLFIFYSLKPFLLQQFSKTCIFLLCNGLMFFIAINSGLNASPPEEENTLMIVERDENSLQDTLEQEDFEDKIVTVVEQQVERGEEANNTIVIVDGHGTVDTEELNKKCEEFIKKMKAAFNSEARDNRWLVPAYYPPLSLVT</sequence>
<keyword evidence="2" id="KW-1185">Reference proteome</keyword>